<proteinExistence type="predicted"/>
<name>A0A067CU20_SAPPC</name>
<keyword evidence="3" id="KW-1185">Reference proteome</keyword>
<dbReference type="SMART" id="SM00015">
    <property type="entry name" value="IQ"/>
    <property type="match status" value="3"/>
</dbReference>
<dbReference type="InterPro" id="IPR000048">
    <property type="entry name" value="IQ_motif_EF-hand-BS"/>
</dbReference>
<dbReference type="AlphaFoldDB" id="A0A067CU20"/>
<reference evidence="2 3" key="1">
    <citation type="journal article" date="2013" name="PLoS Genet.">
        <title>Distinctive expansion of potential virulence genes in the genome of the oomycete fish pathogen Saprolegnia parasitica.</title>
        <authorList>
            <person name="Jiang R.H."/>
            <person name="de Bruijn I."/>
            <person name="Haas B.J."/>
            <person name="Belmonte R."/>
            <person name="Lobach L."/>
            <person name="Christie J."/>
            <person name="van den Ackerveken G."/>
            <person name="Bottin A."/>
            <person name="Bulone V."/>
            <person name="Diaz-Moreno S.M."/>
            <person name="Dumas B."/>
            <person name="Fan L."/>
            <person name="Gaulin E."/>
            <person name="Govers F."/>
            <person name="Grenville-Briggs L.J."/>
            <person name="Horner N.R."/>
            <person name="Levin J.Z."/>
            <person name="Mammella M."/>
            <person name="Meijer H.J."/>
            <person name="Morris P."/>
            <person name="Nusbaum C."/>
            <person name="Oome S."/>
            <person name="Phillips A.J."/>
            <person name="van Rooyen D."/>
            <person name="Rzeszutek E."/>
            <person name="Saraiva M."/>
            <person name="Secombes C.J."/>
            <person name="Seidl M.F."/>
            <person name="Snel B."/>
            <person name="Stassen J.H."/>
            <person name="Sykes S."/>
            <person name="Tripathy S."/>
            <person name="van den Berg H."/>
            <person name="Vega-Arreguin J.C."/>
            <person name="Wawra S."/>
            <person name="Young S.K."/>
            <person name="Zeng Q."/>
            <person name="Dieguez-Uribeondo J."/>
            <person name="Russ C."/>
            <person name="Tyler B.M."/>
            <person name="van West P."/>
        </authorList>
    </citation>
    <scope>NUCLEOTIDE SEQUENCE [LARGE SCALE GENOMIC DNA]</scope>
    <source>
        <strain evidence="2 3">CBS 223.65</strain>
    </source>
</reference>
<dbReference type="Pfam" id="PF00612">
    <property type="entry name" value="IQ"/>
    <property type="match status" value="2"/>
</dbReference>
<dbReference type="EMBL" id="KK583202">
    <property type="protein sequence ID" value="KDO30282.1"/>
    <property type="molecule type" value="Genomic_DNA"/>
</dbReference>
<dbReference type="STRING" id="695850.A0A067CU20"/>
<dbReference type="Proteomes" id="UP000030745">
    <property type="component" value="Unassembled WGS sequence"/>
</dbReference>
<feature type="compositionally biased region" description="Basic residues" evidence="1">
    <location>
        <begin position="458"/>
        <end position="471"/>
    </location>
</feature>
<organism evidence="2 3">
    <name type="scientific">Saprolegnia parasitica (strain CBS 223.65)</name>
    <dbReference type="NCBI Taxonomy" id="695850"/>
    <lineage>
        <taxon>Eukaryota</taxon>
        <taxon>Sar</taxon>
        <taxon>Stramenopiles</taxon>
        <taxon>Oomycota</taxon>
        <taxon>Saprolegniomycetes</taxon>
        <taxon>Saprolegniales</taxon>
        <taxon>Saprolegniaceae</taxon>
        <taxon>Saprolegnia</taxon>
    </lineage>
</organism>
<dbReference type="OrthoDB" id="69053at2759"/>
<evidence type="ECO:0000313" key="3">
    <source>
        <dbReference type="Proteomes" id="UP000030745"/>
    </source>
</evidence>
<dbReference type="KEGG" id="spar:SPRG_19831"/>
<protein>
    <submittedName>
        <fullName evidence="2">Uncharacterized protein</fullName>
    </submittedName>
</protein>
<dbReference type="Gene3D" id="1.20.5.190">
    <property type="match status" value="1"/>
</dbReference>
<dbReference type="PROSITE" id="PS50096">
    <property type="entry name" value="IQ"/>
    <property type="match status" value="1"/>
</dbReference>
<feature type="region of interest" description="Disordered" evidence="1">
    <location>
        <begin position="37"/>
        <end position="60"/>
    </location>
</feature>
<evidence type="ECO:0000313" key="2">
    <source>
        <dbReference type="EMBL" id="KDO30282.1"/>
    </source>
</evidence>
<feature type="region of interest" description="Disordered" evidence="1">
    <location>
        <begin position="458"/>
        <end position="506"/>
    </location>
</feature>
<dbReference type="OMA" id="QIRRLHY"/>
<dbReference type="GeneID" id="24141107"/>
<dbReference type="VEuPathDB" id="FungiDB:SPRG_19831"/>
<dbReference type="RefSeq" id="XP_012199079.1">
    <property type="nucleotide sequence ID" value="XM_012343689.1"/>
</dbReference>
<evidence type="ECO:0000256" key="1">
    <source>
        <dbReference type="SAM" id="MobiDB-lite"/>
    </source>
</evidence>
<gene>
    <name evidence="2" type="ORF">SPRG_19831</name>
</gene>
<accession>A0A067CU20</accession>
<sequence>MQKHQDSAMDLLNLLNSKLTGEKVDFSNKLHTIEDDPVTLDEPIKMPEPPRPSPTRKSMRNRIRQSLLRIPRPPVYTVRKVKAATRIQAGCRGWQIRRLHYLAVLRQERDAAVLFRGDMAIVLQAVARRFLARLYAVALRNAYDLIARAIWQYLMRQRERSDTTKRTLSPKIKHTWVRAASKLVHLKTRTPSPDRLSGIQKLLKKHKRHDHALANPSRMHAIFAKFQAHYRGFAVRQKSSKGSSVTWQHQRSFDCSDHRPVYKYPSSVHVGRLQYVSLHRSQGRASALGQFFDAARTGTSSSSSPRRPMQPQDDFAATTCASLASRRLLTAVDRPATTPSHVPSKPLLPPMSTRSSRRPVPRAKPRYHLDMRHVYALRDKPTVVAVPTATYDRVDERCYPTYRKTAFEDAFRVAPSRRPPVGRVLREPQPPLFAALVTNPKHHRDDATRRALHELQKRHQARKELPRHHHHQEQQQQQKRQSPAKLHDTSRIDQDNDDTGGPEKQDALDDVVAVCRRLSMQHSVKRQIGALRHRANTERQISV</sequence>
<feature type="compositionally biased region" description="Basic and acidic residues" evidence="1">
    <location>
        <begin position="485"/>
        <end position="494"/>
    </location>
</feature>
<feature type="region of interest" description="Disordered" evidence="1">
    <location>
        <begin position="333"/>
        <end position="362"/>
    </location>
</feature>